<dbReference type="InterPro" id="IPR002963">
    <property type="entry name" value="Expansin"/>
</dbReference>
<comment type="function">
    <text evidence="4">Causes loosening and extension of plant cell walls by disrupting non-covalent bonding between cellulose microfibrils and matrix glucans. No enzymatic activity has been found.</text>
</comment>
<dbReference type="InterPro" id="IPR036908">
    <property type="entry name" value="RlpA-like_sf"/>
</dbReference>
<dbReference type="GO" id="GO:0005576">
    <property type="term" value="C:extracellular region"/>
    <property type="evidence" value="ECO:0007669"/>
    <property type="project" value="InterPro"/>
</dbReference>
<keyword evidence="7" id="KW-1185">Reference proteome</keyword>
<comment type="similarity">
    <text evidence="4">Belongs to the expansin family. Expansin A subfamily.</text>
</comment>
<dbReference type="InterPro" id="IPR007112">
    <property type="entry name" value="Expansin/allergen_DPBB_dom"/>
</dbReference>
<dbReference type="GO" id="GO:0016020">
    <property type="term" value="C:membrane"/>
    <property type="evidence" value="ECO:0007669"/>
    <property type="project" value="UniProtKB-SubCell"/>
</dbReference>
<dbReference type="GO" id="GO:0009664">
    <property type="term" value="P:plant-type cell wall organization"/>
    <property type="evidence" value="ECO:0007669"/>
    <property type="project" value="InterPro"/>
</dbReference>
<dbReference type="PRINTS" id="PR01225">
    <property type="entry name" value="EXPANSNFAMLY"/>
</dbReference>
<dbReference type="Gene3D" id="2.40.40.10">
    <property type="entry name" value="RlpA-like domain"/>
    <property type="match status" value="1"/>
</dbReference>
<dbReference type="SMART" id="SM00837">
    <property type="entry name" value="DPBB_1"/>
    <property type="match status" value="1"/>
</dbReference>
<evidence type="ECO:0000256" key="4">
    <source>
        <dbReference type="RuleBase" id="RU365023"/>
    </source>
</evidence>
<gene>
    <name evidence="6" type="ORF">RJ641_028641</name>
</gene>
<dbReference type="PRINTS" id="PR01226">
    <property type="entry name" value="EXPANSIN"/>
</dbReference>
<evidence type="ECO:0000256" key="2">
    <source>
        <dbReference type="ARBA" id="ARBA00022729"/>
    </source>
</evidence>
<comment type="subcellular location">
    <subcellularLocation>
        <location evidence="4">Secreted</location>
        <location evidence="4">Cell wall</location>
    </subcellularLocation>
    <subcellularLocation>
        <location evidence="4">Membrane</location>
        <topology evidence="4">Peripheral membrane protein</topology>
    </subcellularLocation>
</comment>
<keyword evidence="3 4" id="KW-0961">Cell wall biogenesis/degradation</keyword>
<evidence type="ECO:0000256" key="1">
    <source>
        <dbReference type="ARBA" id="ARBA00022525"/>
    </source>
</evidence>
<keyword evidence="1 4" id="KW-0964">Secreted</keyword>
<reference evidence="6 7" key="1">
    <citation type="submission" date="2023-12" db="EMBL/GenBank/DDBJ databases">
        <title>A high-quality genome assembly for Dillenia turbinata (Dilleniales).</title>
        <authorList>
            <person name="Chanderbali A."/>
        </authorList>
    </citation>
    <scope>NUCLEOTIDE SEQUENCE [LARGE SCALE GENOMIC DNA]</scope>
    <source>
        <strain evidence="6">LSX21</strain>
        <tissue evidence="6">Leaf</tissue>
    </source>
</reference>
<accession>A0AAN8W4U2</accession>
<dbReference type="PROSITE" id="PS50842">
    <property type="entry name" value="EXPANSIN_EG45"/>
    <property type="match status" value="1"/>
</dbReference>
<keyword evidence="2" id="KW-0732">Signal</keyword>
<feature type="domain" description="Expansin-like EG45" evidence="5">
    <location>
        <begin position="1"/>
        <end position="96"/>
    </location>
</feature>
<keyword evidence="4" id="KW-0134">Cell wall</keyword>
<dbReference type="InterPro" id="IPR007118">
    <property type="entry name" value="Expan_Lol_pI"/>
</dbReference>
<dbReference type="Proteomes" id="UP001370490">
    <property type="component" value="Unassembled WGS sequence"/>
</dbReference>
<name>A0AAN8W4U2_9MAGN</name>
<dbReference type="PANTHER" id="PTHR31867">
    <property type="entry name" value="EXPANSIN-A15"/>
    <property type="match status" value="1"/>
</dbReference>
<dbReference type="Pfam" id="PF03330">
    <property type="entry name" value="DPBB_1"/>
    <property type="match status" value="1"/>
</dbReference>
<dbReference type="EMBL" id="JBAMMX010000004">
    <property type="protein sequence ID" value="KAK6943264.1"/>
    <property type="molecule type" value="Genomic_DNA"/>
</dbReference>
<sequence length="96" mass="10549">MVSIYPGTSTAALSSVLFNKGLSCGARYKMKCNHDPQWCLPDTVTVTATNFCPPNMALSNDHGGWCNPRQHSALAELDFLQIAQYRAEIVPVVYKS</sequence>
<proteinExistence type="inferred from homology"/>
<dbReference type="InterPro" id="IPR009009">
    <property type="entry name" value="RlpA-like_DPBB"/>
</dbReference>
<evidence type="ECO:0000313" key="6">
    <source>
        <dbReference type="EMBL" id="KAK6943264.1"/>
    </source>
</evidence>
<protein>
    <recommendedName>
        <fullName evidence="4">Expansin</fullName>
    </recommendedName>
</protein>
<evidence type="ECO:0000256" key="3">
    <source>
        <dbReference type="ARBA" id="ARBA00023316"/>
    </source>
</evidence>
<evidence type="ECO:0000313" key="7">
    <source>
        <dbReference type="Proteomes" id="UP001370490"/>
    </source>
</evidence>
<evidence type="ECO:0000259" key="5">
    <source>
        <dbReference type="PROSITE" id="PS50842"/>
    </source>
</evidence>
<organism evidence="6 7">
    <name type="scientific">Dillenia turbinata</name>
    <dbReference type="NCBI Taxonomy" id="194707"/>
    <lineage>
        <taxon>Eukaryota</taxon>
        <taxon>Viridiplantae</taxon>
        <taxon>Streptophyta</taxon>
        <taxon>Embryophyta</taxon>
        <taxon>Tracheophyta</taxon>
        <taxon>Spermatophyta</taxon>
        <taxon>Magnoliopsida</taxon>
        <taxon>eudicotyledons</taxon>
        <taxon>Gunneridae</taxon>
        <taxon>Pentapetalae</taxon>
        <taxon>Dilleniales</taxon>
        <taxon>Dilleniaceae</taxon>
        <taxon>Dillenia</taxon>
    </lineage>
</organism>
<comment type="caution">
    <text evidence="6">The sequence shown here is derived from an EMBL/GenBank/DDBJ whole genome shotgun (WGS) entry which is preliminary data.</text>
</comment>
<dbReference type="SUPFAM" id="SSF50685">
    <property type="entry name" value="Barwin-like endoglucanases"/>
    <property type="match status" value="1"/>
</dbReference>
<dbReference type="AlphaFoldDB" id="A0AAN8W4U2"/>